<sequence length="237" mass="26013">MPIDQLDEQNRLSTLMTEQLTRQFYRSIPLYLAVPVVIWYIFSLTHFPADWKAYGFGAFGWLIALMLRGPISLLVKKLPQQKAKLLIIASSGPLEEGIRYIVIALTGASFSNALSIGQGWAAIEVVFAVINGLVLASVLRRTDEKAEQVKELLLANGNQPANSLWGVWERLFASAFHIGATLLIAVHPLLLIVLLPLHSGFNLISVSLAKRSMIWTELFVAVVGTVVLAAGLLLLKA</sequence>
<dbReference type="AlphaFoldDB" id="A0A0A3XHQ3"/>
<feature type="transmembrane region" description="Helical" evidence="1">
    <location>
        <begin position="214"/>
        <end position="235"/>
    </location>
</feature>
<proteinExistence type="predicted"/>
<dbReference type="EMBL" id="JRPN01000168">
    <property type="protein sequence ID" value="KGT72794.1"/>
    <property type="molecule type" value="Genomic_DNA"/>
</dbReference>
<keyword evidence="1" id="KW-0472">Membrane</keyword>
<keyword evidence="1" id="KW-1133">Transmembrane helix</keyword>
<evidence type="ECO:0000256" key="1">
    <source>
        <dbReference type="SAM" id="Phobius"/>
    </source>
</evidence>
<evidence type="ECO:0000313" key="2">
    <source>
        <dbReference type="EMBL" id="KGT72794.1"/>
    </source>
</evidence>
<feature type="transmembrane region" description="Helical" evidence="1">
    <location>
        <begin position="171"/>
        <end position="194"/>
    </location>
</feature>
<dbReference type="Proteomes" id="UP000030377">
    <property type="component" value="Unassembled WGS sequence"/>
</dbReference>
<reference evidence="2 3" key="1">
    <citation type="submission" date="2014-09" db="EMBL/GenBank/DDBJ databases">
        <title>Draft genome of Bradyrhizobium japonicum Is-34.</title>
        <authorList>
            <person name="Tsurumaru H."/>
            <person name="Yamakawa T."/>
            <person name="Hashimoto S."/>
            <person name="Okizaki K."/>
            <person name="Kanesaki Y."/>
            <person name="Yoshikawa H."/>
            <person name="Yajima S."/>
        </authorList>
    </citation>
    <scope>NUCLEOTIDE SEQUENCE [LARGE SCALE GENOMIC DNA]</scope>
    <source>
        <strain evidence="2 3">Is-34</strain>
    </source>
</reference>
<feature type="transmembrane region" description="Helical" evidence="1">
    <location>
        <begin position="54"/>
        <end position="76"/>
    </location>
</feature>
<name>A0A0A3XHQ3_BRAJP</name>
<keyword evidence="1" id="KW-0812">Transmembrane</keyword>
<organism evidence="2 3">
    <name type="scientific">Bradyrhizobium japonicum</name>
    <dbReference type="NCBI Taxonomy" id="375"/>
    <lineage>
        <taxon>Bacteria</taxon>
        <taxon>Pseudomonadati</taxon>
        <taxon>Pseudomonadota</taxon>
        <taxon>Alphaproteobacteria</taxon>
        <taxon>Hyphomicrobiales</taxon>
        <taxon>Nitrobacteraceae</taxon>
        <taxon>Bradyrhizobium</taxon>
    </lineage>
</organism>
<evidence type="ECO:0000313" key="3">
    <source>
        <dbReference type="Proteomes" id="UP000030377"/>
    </source>
</evidence>
<comment type="caution">
    <text evidence="2">The sequence shown here is derived from an EMBL/GenBank/DDBJ whole genome shotgun (WGS) entry which is preliminary data.</text>
</comment>
<gene>
    <name evidence="2" type="ORF">MA20_48215</name>
</gene>
<evidence type="ECO:0008006" key="4">
    <source>
        <dbReference type="Google" id="ProtNLM"/>
    </source>
</evidence>
<protein>
    <recommendedName>
        <fullName evidence="4">YhfC family intramembrane metalloprotease</fullName>
    </recommendedName>
</protein>
<feature type="transmembrane region" description="Helical" evidence="1">
    <location>
        <begin position="24"/>
        <end position="42"/>
    </location>
</feature>
<accession>A0A0A3XHQ3</accession>
<dbReference type="RefSeq" id="WP_041961079.1">
    <property type="nucleotide sequence ID" value="NZ_JRPN01000168.1"/>
</dbReference>